<feature type="compositionally biased region" description="Polar residues" evidence="1">
    <location>
        <begin position="1359"/>
        <end position="1375"/>
    </location>
</feature>
<dbReference type="PANTHER" id="PTHR32387">
    <property type="entry name" value="WU:FJ29H11"/>
    <property type="match status" value="1"/>
</dbReference>
<dbReference type="EMBL" id="NPIC01000005">
    <property type="protein sequence ID" value="RDL35846.1"/>
    <property type="molecule type" value="Genomic_DNA"/>
</dbReference>
<gene>
    <name evidence="2" type="ORF">BP5553_06458</name>
</gene>
<evidence type="ECO:0008006" key="4">
    <source>
        <dbReference type="Google" id="ProtNLM"/>
    </source>
</evidence>
<proteinExistence type="predicted"/>
<dbReference type="OrthoDB" id="1262810at2759"/>
<dbReference type="PANTHER" id="PTHR32387:SF0">
    <property type="entry name" value="PROTEIN NO VEIN"/>
    <property type="match status" value="1"/>
</dbReference>
<dbReference type="Gene3D" id="3.30.565.10">
    <property type="entry name" value="Histidine kinase-like ATPase, C-terminal domain"/>
    <property type="match status" value="1"/>
</dbReference>
<dbReference type="InterPro" id="IPR052957">
    <property type="entry name" value="Auxin_embryo_med"/>
</dbReference>
<dbReference type="InterPro" id="IPR036890">
    <property type="entry name" value="HATPase_C_sf"/>
</dbReference>
<organism evidence="2 3">
    <name type="scientific">Venustampulla echinocandica</name>
    <dbReference type="NCBI Taxonomy" id="2656787"/>
    <lineage>
        <taxon>Eukaryota</taxon>
        <taxon>Fungi</taxon>
        <taxon>Dikarya</taxon>
        <taxon>Ascomycota</taxon>
        <taxon>Pezizomycotina</taxon>
        <taxon>Leotiomycetes</taxon>
        <taxon>Helotiales</taxon>
        <taxon>Pleuroascaceae</taxon>
        <taxon>Venustampulla</taxon>
    </lineage>
</organism>
<keyword evidence="3" id="KW-1185">Reference proteome</keyword>
<feature type="region of interest" description="Disordered" evidence="1">
    <location>
        <begin position="1358"/>
        <end position="1399"/>
    </location>
</feature>
<dbReference type="NCBIfam" id="NF047352">
    <property type="entry name" value="P_loop_sacsin"/>
    <property type="match status" value="1"/>
</dbReference>
<comment type="caution">
    <text evidence="2">The sequence shown here is derived from an EMBL/GenBank/DDBJ whole genome shotgun (WGS) entry which is preliminary data.</text>
</comment>
<name>A0A370TK01_9HELO</name>
<sequence>MTPAEARAIVLRAARRNGWISQEDRDNSAPGTLEALENTREQLGDALEIISHDLSSANARFALELVQNAEDNKFTRAQQLGQQPYIRFKVQPTSIVVECNEDGFVEENVVSISRIGRSSKSKDRGYIGEKGIGFKSVFQVARAIHIQSNSFSFSFRCGEGATRDKLGIVTPILEDELIPVDARPLTRMTLTPFQAEEAIPYASLVAQFQQDIPDNLLLFLSTLTKIEIQCRHLDGRSTLTTFRKIERDDGRMVHLVKSVEDLHHSDDTSVTENPPDQYYITKRDIPQLTLHASRPNIHSCEVVLAFPVDEASRPLISMQSCFAFLPIRRTNFSFIIQADFILPANREDVLNSARNTDILRGVAETFRDAVLQFVSSDSPLRYKWIKYLPSGQSLGRVWEVLPTEIIRLLRVENILYSQEFPTPCQPNMLRILPPTHLDSSGLPLFHDRPEVNRKYLSLRYDPEDIDVLRDVFGIHDINDMHMYHRIKQDLESGSSKMMCRETDDDWHSRAASLILSILSRSSIGLINMIRELPLIPMNNGEWVDASEEELYFPAAIGPEIPGDLITTVDPGASTNSSRKALFTALGVTGIRSQTVVDQLLRYYLQSGGASDLSFSMTHVSYLYWHLENRDDPRLSLVWLYGTNGRQVTSRRNFMYFQTAEEYGSYELLKAYEHPRDPSRNIPECVVSFLKSEYTTLFPPSTRRHGSSWLKWLEKGLGVRRIPRLKFDGGSLSTEFRHIIRYRPDKIIGTLKKHWDDYVADMSPPIVDTLSQSEVTCLGGQLRALKDTYLPLQDLKDRAQTLGIGQEFPFLMVSGGLEANTVLRDWIFLDEFEVGFEPDLNFYVEVLRQHKTRRYLTWGSEIREKILKTYELIADNCSDNQREGLCEEIDTRKLILDPCSFQENASGPTWIDIQSCAWRGPVDLLAKKPLAEVPEYRNNRKLCKFFREILDIEDTTWRDYLEMVSNLRRLTRSSPNLPETALRLYHLLLSDDRSTPNWTEISERFQTEGLIYIPSTSSWVSPSECLWDSPVPVDGKSLILQSYPEELKLFFLERLQICPASLSTLVEELFALATRHPTVQRVKQLIWAINGMRPKPNDLDILSTCNFLPVRVPQPGAAHQIEFHACHSDFAIIDRIKLAEIFEGRVEFLDFSLEEILQLEPFLGSLGLGSKYLSLICREETDWEGESFIDDRLTADFHGRAYDLLRCAVSYRSATATLNAQTMLNQLRSASILKTNGIFTKYTIQRSGEDITIQIPSGNVRIREQENRLNVSVPENRRERTLCYSLSFPKALTKLFQIPPAAREIISNVLNKPIYILDDILEAEGIGMVPDIAPPPRPAAEDSLEEGTSEQNVIAVEDTVASSRSSQAQRTPASSVRRSHSPPPADQIHGPPERLSPEIADGRTYYSPDAYRDLLGNVIRLAGQTNLPHLNSREIVGNTQFLQGFDRVRTFGIRSQGQMNHDTKIGAAGELFVFEMLSTLGLPQLDWSNWSNWESTIRGLVAIHPRYTGMENWPGRETADITYDDQSGGLTAILIDKGYLDGQVWRDARPKYFMEVKTTTGECGDRLYISNNQYQLMLRYTFPPGRSVPNVYIIFRVFNLGRNNLSVKLYVDPEAHRQRGDLVFESQTWTVRPRV</sequence>
<dbReference type="GeneID" id="43599307"/>
<evidence type="ECO:0000256" key="1">
    <source>
        <dbReference type="SAM" id="MobiDB-lite"/>
    </source>
</evidence>
<dbReference type="STRING" id="2656787.A0A370TK01"/>
<evidence type="ECO:0000313" key="2">
    <source>
        <dbReference type="EMBL" id="RDL35846.1"/>
    </source>
</evidence>
<reference evidence="2 3" key="1">
    <citation type="journal article" date="2018" name="IMA Fungus">
        <title>IMA Genome-F 9: Draft genome sequence of Annulohypoxylon stygium, Aspergillus mulundensis, Berkeleyomyces basicola (syn. Thielaviopsis basicola), Ceratocystis smalleyi, two Cercospora beticola strains, Coleophoma cylindrospora, Fusarium fracticaudum, Phialophora cf. hyalina, and Morchella septimelata.</title>
        <authorList>
            <person name="Wingfield B.D."/>
            <person name="Bills G.F."/>
            <person name="Dong Y."/>
            <person name="Huang W."/>
            <person name="Nel W.J."/>
            <person name="Swalarsk-Parry B.S."/>
            <person name="Vaghefi N."/>
            <person name="Wilken P.M."/>
            <person name="An Z."/>
            <person name="de Beer Z.W."/>
            <person name="De Vos L."/>
            <person name="Chen L."/>
            <person name="Duong T.A."/>
            <person name="Gao Y."/>
            <person name="Hammerbacher A."/>
            <person name="Kikkert J.R."/>
            <person name="Li Y."/>
            <person name="Li H."/>
            <person name="Li K."/>
            <person name="Li Q."/>
            <person name="Liu X."/>
            <person name="Ma X."/>
            <person name="Naidoo K."/>
            <person name="Pethybridge S.J."/>
            <person name="Sun J."/>
            <person name="Steenkamp E.T."/>
            <person name="van der Nest M.A."/>
            <person name="van Wyk S."/>
            <person name="Wingfield M.J."/>
            <person name="Xiong C."/>
            <person name="Yue Q."/>
            <person name="Zhang X."/>
        </authorList>
    </citation>
    <scope>NUCLEOTIDE SEQUENCE [LARGE SCALE GENOMIC DNA]</scope>
    <source>
        <strain evidence="2 3">BP 5553</strain>
    </source>
</reference>
<dbReference type="Proteomes" id="UP000254866">
    <property type="component" value="Unassembled WGS sequence"/>
</dbReference>
<protein>
    <recommendedName>
        <fullName evidence="4">Protein NO VEIN C-terminal domain-containing protein</fullName>
    </recommendedName>
</protein>
<dbReference type="SUPFAM" id="SSF55874">
    <property type="entry name" value="ATPase domain of HSP90 chaperone/DNA topoisomerase II/histidine kinase"/>
    <property type="match status" value="1"/>
</dbReference>
<evidence type="ECO:0000313" key="3">
    <source>
        <dbReference type="Proteomes" id="UP000254866"/>
    </source>
</evidence>
<dbReference type="RefSeq" id="XP_031868502.1">
    <property type="nucleotide sequence ID" value="XM_032015081.1"/>
</dbReference>
<accession>A0A370TK01</accession>